<evidence type="ECO:0000256" key="2">
    <source>
        <dbReference type="ARBA" id="ARBA00023015"/>
    </source>
</evidence>
<name>A0A151KTF4_9VIBR</name>
<dbReference type="PRINTS" id="PR00039">
    <property type="entry name" value="HTHLYSR"/>
</dbReference>
<evidence type="ECO:0000313" key="7">
    <source>
        <dbReference type="EMBL" id="KYN81899.1"/>
    </source>
</evidence>
<dbReference type="Proteomes" id="UP000075346">
    <property type="component" value="Unassembled WGS sequence"/>
</dbReference>
<keyword evidence="9" id="KW-1185">Reference proteome</keyword>
<dbReference type="RefSeq" id="WP_061895260.1">
    <property type="nucleotide sequence ID" value="NZ_CAXYEW010000010.1"/>
</dbReference>
<dbReference type="EMBL" id="LOBP01000195">
    <property type="protein sequence ID" value="KYN80863.1"/>
    <property type="molecule type" value="Genomic_DNA"/>
</dbReference>
<comment type="caution">
    <text evidence="7">The sequence shown here is derived from an EMBL/GenBank/DDBJ whole genome shotgun (WGS) entry which is preliminary data.</text>
</comment>
<keyword evidence="2" id="KW-0805">Transcription regulation</keyword>
<dbReference type="GO" id="GO:0003700">
    <property type="term" value="F:DNA-binding transcription factor activity"/>
    <property type="evidence" value="ECO:0007669"/>
    <property type="project" value="InterPro"/>
</dbReference>
<keyword evidence="3" id="KW-0238">DNA-binding</keyword>
<dbReference type="Pfam" id="PF03466">
    <property type="entry name" value="LysR_substrate"/>
    <property type="match status" value="1"/>
</dbReference>
<dbReference type="AlphaFoldDB" id="A0A151KTF4"/>
<evidence type="ECO:0000259" key="5">
    <source>
        <dbReference type="PROSITE" id="PS50931"/>
    </source>
</evidence>
<dbReference type="EMBL" id="LOBR01000109">
    <property type="protein sequence ID" value="KYN81899.1"/>
    <property type="molecule type" value="Genomic_DNA"/>
</dbReference>
<dbReference type="Gene3D" id="3.40.190.10">
    <property type="entry name" value="Periplasmic binding protein-like II"/>
    <property type="match status" value="2"/>
</dbReference>
<organism evidence="7 8">
    <name type="scientific">Vibrio cidicii</name>
    <dbReference type="NCBI Taxonomy" id="1763883"/>
    <lineage>
        <taxon>Bacteria</taxon>
        <taxon>Pseudomonadati</taxon>
        <taxon>Pseudomonadota</taxon>
        <taxon>Gammaproteobacteria</taxon>
        <taxon>Vibrionales</taxon>
        <taxon>Vibrionaceae</taxon>
        <taxon>Vibrio</taxon>
    </lineage>
</organism>
<dbReference type="InterPro" id="IPR036388">
    <property type="entry name" value="WH-like_DNA-bd_sf"/>
</dbReference>
<evidence type="ECO:0000313" key="9">
    <source>
        <dbReference type="Proteomes" id="UP000075609"/>
    </source>
</evidence>
<dbReference type="InterPro" id="IPR005119">
    <property type="entry name" value="LysR_subst-bd"/>
</dbReference>
<gene>
    <name evidence="7" type="primary">leuO</name>
    <name evidence="6" type="ORF">ATY35_07020</name>
    <name evidence="7" type="ORF">ATY37_06420</name>
</gene>
<reference evidence="8" key="2">
    <citation type="submission" date="2015-12" db="EMBL/GenBank/DDBJ databases">
        <authorList>
            <person name="Shamseldin A."/>
            <person name="Moawad H."/>
            <person name="Abd El-Rahim W.M."/>
            <person name="Sadowsky M.J."/>
        </authorList>
    </citation>
    <scope>NUCLEOTIDE SEQUENCE [LARGE SCALE GENOMIC DNA]</scope>
    <source>
        <strain evidence="8">2538-88</strain>
    </source>
</reference>
<dbReference type="GeneID" id="95679054"/>
<dbReference type="InterPro" id="IPR036390">
    <property type="entry name" value="WH_DNA-bd_sf"/>
</dbReference>
<evidence type="ECO:0000313" key="6">
    <source>
        <dbReference type="EMBL" id="KYN80863.1"/>
    </source>
</evidence>
<dbReference type="GO" id="GO:0003677">
    <property type="term" value="F:DNA binding"/>
    <property type="evidence" value="ECO:0007669"/>
    <property type="project" value="UniProtKB-KW"/>
</dbReference>
<dbReference type="PANTHER" id="PTHR30118">
    <property type="entry name" value="HTH-TYPE TRANSCRIPTIONAL REGULATOR LEUO-RELATED"/>
    <property type="match status" value="1"/>
</dbReference>
<dbReference type="PANTHER" id="PTHR30118:SF6">
    <property type="entry name" value="HTH-TYPE TRANSCRIPTIONAL REGULATOR LEUO"/>
    <property type="match status" value="1"/>
</dbReference>
<accession>A0A151KTF4</accession>
<dbReference type="SUPFAM" id="SSF53850">
    <property type="entry name" value="Periplasmic binding protein-like II"/>
    <property type="match status" value="1"/>
</dbReference>
<protein>
    <submittedName>
        <fullName evidence="7">Transcriptional regulator</fullName>
    </submittedName>
</protein>
<keyword evidence="4" id="KW-0804">Transcription</keyword>
<dbReference type="Pfam" id="PF00126">
    <property type="entry name" value="HTH_1"/>
    <property type="match status" value="1"/>
</dbReference>
<evidence type="ECO:0000313" key="8">
    <source>
        <dbReference type="Proteomes" id="UP000075346"/>
    </source>
</evidence>
<evidence type="ECO:0000256" key="3">
    <source>
        <dbReference type="ARBA" id="ARBA00023125"/>
    </source>
</evidence>
<dbReference type="Gene3D" id="1.10.10.10">
    <property type="entry name" value="Winged helix-like DNA-binding domain superfamily/Winged helix DNA-binding domain"/>
    <property type="match status" value="1"/>
</dbReference>
<feature type="domain" description="HTH lysR-type" evidence="5">
    <location>
        <begin position="23"/>
        <end position="80"/>
    </location>
</feature>
<dbReference type="NCBIfam" id="NF007063">
    <property type="entry name" value="PRK09508.1"/>
    <property type="match status" value="1"/>
</dbReference>
<dbReference type="CDD" id="cd08466">
    <property type="entry name" value="PBP2_LeuO"/>
    <property type="match status" value="1"/>
</dbReference>
<dbReference type="InterPro" id="IPR050389">
    <property type="entry name" value="LysR-type_TF"/>
</dbReference>
<reference evidence="7 9" key="1">
    <citation type="submission" date="2015-12" db="EMBL/GenBank/DDBJ databases">
        <authorList>
            <person name="Tarr C.L."/>
            <person name="Gladney L.M."/>
        </authorList>
    </citation>
    <scope>NUCLEOTIDE SEQUENCE</scope>
    <source>
        <strain evidence="6 9">1048-83</strain>
        <strain evidence="7">2538-88</strain>
    </source>
</reference>
<dbReference type="PROSITE" id="PS50931">
    <property type="entry name" value="HTH_LYSR"/>
    <property type="match status" value="1"/>
</dbReference>
<dbReference type="Proteomes" id="UP000075609">
    <property type="component" value="Unassembled WGS sequence"/>
</dbReference>
<evidence type="ECO:0000256" key="4">
    <source>
        <dbReference type="ARBA" id="ARBA00023163"/>
    </source>
</evidence>
<dbReference type="InterPro" id="IPR000847">
    <property type="entry name" value="LysR_HTH_N"/>
</dbReference>
<sequence>MLDKKEAISAIASYRMESTLRGVDLNLLTVFDAVMQEQNITRAAHNLGMSQPAVSNAVARLKVMFNDELFMRQGRGIQPTQRARQLFGPIRQALQLVRNELPSSVFQPETSTRMFKLAICSPCDMRFAPKIMADIHHQAPSVQLHLDAEFDRKLSERMRYQEIDFVIDYARFDEQGFSSTEIFKDQLVVVASKGHSRIQGEVTAEQLQSERHAKLSKTHGQRSFSEQAYRELDVSAYFEGTSLSNVLYVVGQSELVTIAPRWIVENAANHDQLQILDLPFENGEISGYLSWHESSEKDKGHIWLRDLLMVTCGEVVAVQ</sequence>
<comment type="similarity">
    <text evidence="1">Belongs to the LysR transcriptional regulatory family.</text>
</comment>
<dbReference type="SUPFAM" id="SSF46785">
    <property type="entry name" value="Winged helix' DNA-binding domain"/>
    <property type="match status" value="1"/>
</dbReference>
<dbReference type="FunFam" id="1.10.10.10:FF:000188">
    <property type="entry name" value="HTH-type transcriptional regulator LeuO"/>
    <property type="match status" value="1"/>
</dbReference>
<proteinExistence type="inferred from homology"/>
<evidence type="ECO:0000256" key="1">
    <source>
        <dbReference type="ARBA" id="ARBA00009437"/>
    </source>
</evidence>